<keyword evidence="4" id="KW-1185">Reference proteome</keyword>
<dbReference type="AlphaFoldDB" id="A0A1B7MGJ9"/>
<dbReference type="STRING" id="1314800.A0A1B7MGJ9"/>
<feature type="domain" description="Carboxylesterase type B" evidence="2">
    <location>
        <begin position="29"/>
        <end position="230"/>
    </location>
</feature>
<evidence type="ECO:0000259" key="2">
    <source>
        <dbReference type="Pfam" id="PF00135"/>
    </source>
</evidence>
<dbReference type="Proteomes" id="UP000092154">
    <property type="component" value="Unassembled WGS sequence"/>
</dbReference>
<organism evidence="3 4">
    <name type="scientific">Rhizopogon vinicolor AM-OR11-026</name>
    <dbReference type="NCBI Taxonomy" id="1314800"/>
    <lineage>
        <taxon>Eukaryota</taxon>
        <taxon>Fungi</taxon>
        <taxon>Dikarya</taxon>
        <taxon>Basidiomycota</taxon>
        <taxon>Agaricomycotina</taxon>
        <taxon>Agaricomycetes</taxon>
        <taxon>Agaricomycetidae</taxon>
        <taxon>Boletales</taxon>
        <taxon>Suillineae</taxon>
        <taxon>Rhizopogonaceae</taxon>
        <taxon>Rhizopogon</taxon>
    </lineage>
</organism>
<keyword evidence="3" id="KW-0378">Hydrolase</keyword>
<evidence type="ECO:0000313" key="4">
    <source>
        <dbReference type="Proteomes" id="UP000092154"/>
    </source>
</evidence>
<protein>
    <submittedName>
        <fullName evidence="3">Alpha/beta-hydrolase</fullName>
    </submittedName>
</protein>
<gene>
    <name evidence="3" type="ORF">K503DRAFT_870508</name>
</gene>
<name>A0A1B7MGJ9_9AGAM</name>
<dbReference type="Gene3D" id="3.40.50.1820">
    <property type="entry name" value="alpha/beta hydrolase"/>
    <property type="match status" value="1"/>
</dbReference>
<dbReference type="InterPro" id="IPR050309">
    <property type="entry name" value="Type-B_Carboxylest/Lipase"/>
</dbReference>
<reference evidence="3 4" key="1">
    <citation type="submission" date="2016-06" db="EMBL/GenBank/DDBJ databases">
        <title>Comparative genomics of the ectomycorrhizal sister species Rhizopogon vinicolor and Rhizopogon vesiculosus (Basidiomycota: Boletales) reveals a divergence of the mating type B locus.</title>
        <authorList>
            <consortium name="DOE Joint Genome Institute"/>
            <person name="Mujic A.B."/>
            <person name="Kuo A."/>
            <person name="Tritt A."/>
            <person name="Lipzen A."/>
            <person name="Chen C."/>
            <person name="Johnson J."/>
            <person name="Sharma A."/>
            <person name="Barry K."/>
            <person name="Grigoriev I.V."/>
            <person name="Spatafora J.W."/>
        </authorList>
    </citation>
    <scope>NUCLEOTIDE SEQUENCE [LARGE SCALE GENOMIC DNA]</scope>
    <source>
        <strain evidence="3 4">AM-OR11-026</strain>
    </source>
</reference>
<dbReference type="OrthoDB" id="2687231at2759"/>
<dbReference type="InterPro" id="IPR029058">
    <property type="entry name" value="AB_hydrolase_fold"/>
</dbReference>
<dbReference type="PROSITE" id="PS00941">
    <property type="entry name" value="CARBOXYLESTERASE_B_2"/>
    <property type="match status" value="1"/>
</dbReference>
<dbReference type="GO" id="GO:0016787">
    <property type="term" value="F:hydrolase activity"/>
    <property type="evidence" value="ECO:0007669"/>
    <property type="project" value="UniProtKB-KW"/>
</dbReference>
<feature type="chain" id="PRO_5008597304" evidence="1">
    <location>
        <begin position="21"/>
        <end position="235"/>
    </location>
</feature>
<dbReference type="InterPro" id="IPR002018">
    <property type="entry name" value="CarbesteraseB"/>
</dbReference>
<accession>A0A1B7MGJ9</accession>
<proteinExistence type="predicted"/>
<evidence type="ECO:0000313" key="3">
    <source>
        <dbReference type="EMBL" id="OAX31731.1"/>
    </source>
</evidence>
<evidence type="ECO:0000256" key="1">
    <source>
        <dbReference type="SAM" id="SignalP"/>
    </source>
</evidence>
<sequence length="235" mass="25194">MLFLQPILLWLAAYCGFVADSPLDRRAAPTVTLDTATVTGVASCSVNEWLGIPFALPPETGNFRFQPPQPIPSYNTSFSATTYGPSCPQQNATLSIPPGLHAETLDYLTPTVSNITVSEDCLTVNVVAPADATPESNLPVAIWIFGRGLESGSTRASPFDGSVVVNNLIALSVPVVYVRINYRLTAFGFLASEEVKQTGVGNLGLQDQQQAMRWVQKYINAFGGDPCNVTTVHVT</sequence>
<dbReference type="PANTHER" id="PTHR11559">
    <property type="entry name" value="CARBOXYLESTERASE"/>
    <property type="match status" value="1"/>
</dbReference>
<dbReference type="SUPFAM" id="SSF53474">
    <property type="entry name" value="alpha/beta-Hydrolases"/>
    <property type="match status" value="1"/>
</dbReference>
<dbReference type="InParanoid" id="A0A1B7MGJ9"/>
<dbReference type="Pfam" id="PF00135">
    <property type="entry name" value="COesterase"/>
    <property type="match status" value="1"/>
</dbReference>
<dbReference type="EMBL" id="KV449268">
    <property type="protein sequence ID" value="OAX31731.1"/>
    <property type="molecule type" value="Genomic_DNA"/>
</dbReference>
<feature type="signal peptide" evidence="1">
    <location>
        <begin position="1"/>
        <end position="20"/>
    </location>
</feature>
<dbReference type="InterPro" id="IPR019819">
    <property type="entry name" value="Carboxylesterase_B_CS"/>
</dbReference>
<keyword evidence="1" id="KW-0732">Signal</keyword>